<dbReference type="PROSITE" id="PS51371">
    <property type="entry name" value="CBS"/>
    <property type="match status" value="2"/>
</dbReference>
<feature type="domain" description="CBS" evidence="3">
    <location>
        <begin position="76"/>
        <end position="131"/>
    </location>
</feature>
<dbReference type="Gene3D" id="3.10.580.10">
    <property type="entry name" value="CBS-domain"/>
    <property type="match status" value="1"/>
</dbReference>
<sequence length="143" mass="15651">MTVAAILNEKGREVITERGGALLLQVCQTLGTNKIGAMVIVDAKGHIEGIISERDIVKAIGREGPDALNQPVSQIMTKSVVTCTEEETVNQVMQKMSSGRFRHVPVVKDKKLNGLISIGDVVKHRIAQVEMEAEHMRTYIAMT</sequence>
<dbReference type="PANTHER" id="PTHR43080">
    <property type="entry name" value="CBS DOMAIN-CONTAINING PROTEIN CBSX3, MITOCHONDRIAL"/>
    <property type="match status" value="1"/>
</dbReference>
<dbReference type="AlphaFoldDB" id="A0A1M7G2W2"/>
<dbReference type="InterPro" id="IPR046342">
    <property type="entry name" value="CBS_dom_sf"/>
</dbReference>
<keyword evidence="5" id="KW-1185">Reference proteome</keyword>
<dbReference type="OrthoDB" id="9807125at2"/>
<dbReference type="InterPro" id="IPR051257">
    <property type="entry name" value="Diverse_CBS-Domain"/>
</dbReference>
<dbReference type="InterPro" id="IPR000644">
    <property type="entry name" value="CBS_dom"/>
</dbReference>
<dbReference type="RefSeq" id="WP_073013760.1">
    <property type="nucleotide sequence ID" value="NZ_FRBW01000002.1"/>
</dbReference>
<reference evidence="4 5" key="1">
    <citation type="submission" date="2016-11" db="EMBL/GenBank/DDBJ databases">
        <authorList>
            <person name="Jaros S."/>
            <person name="Januszkiewicz K."/>
            <person name="Wedrychowicz H."/>
        </authorList>
    </citation>
    <scope>NUCLEOTIDE SEQUENCE [LARGE SCALE GENOMIC DNA]</scope>
    <source>
        <strain evidence="4 5">DSM 22153</strain>
    </source>
</reference>
<accession>A0A1M7G2W2</accession>
<dbReference type="SMART" id="SM00116">
    <property type="entry name" value="CBS"/>
    <property type="match status" value="2"/>
</dbReference>
<dbReference type="EMBL" id="FRBW01000002">
    <property type="protein sequence ID" value="SHM10704.1"/>
    <property type="molecule type" value="Genomic_DNA"/>
</dbReference>
<evidence type="ECO:0000256" key="1">
    <source>
        <dbReference type="ARBA" id="ARBA00023122"/>
    </source>
</evidence>
<dbReference type="STRING" id="735517.SAMN05444272_1792"/>
<protein>
    <submittedName>
        <fullName evidence="4">CBS domain-containing protein</fullName>
    </submittedName>
</protein>
<evidence type="ECO:0000256" key="2">
    <source>
        <dbReference type="PROSITE-ProRule" id="PRU00703"/>
    </source>
</evidence>
<organism evidence="4 5">
    <name type="scientific">Roseibium suaedae</name>
    <dbReference type="NCBI Taxonomy" id="735517"/>
    <lineage>
        <taxon>Bacteria</taxon>
        <taxon>Pseudomonadati</taxon>
        <taxon>Pseudomonadota</taxon>
        <taxon>Alphaproteobacteria</taxon>
        <taxon>Hyphomicrobiales</taxon>
        <taxon>Stappiaceae</taxon>
        <taxon>Roseibium</taxon>
    </lineage>
</organism>
<evidence type="ECO:0000313" key="5">
    <source>
        <dbReference type="Proteomes" id="UP000186002"/>
    </source>
</evidence>
<proteinExistence type="predicted"/>
<name>A0A1M7G2W2_9HYPH</name>
<dbReference type="InterPro" id="IPR044725">
    <property type="entry name" value="CBSX3_CBS_dom"/>
</dbReference>
<keyword evidence="1 2" id="KW-0129">CBS domain</keyword>
<dbReference type="SUPFAM" id="SSF54631">
    <property type="entry name" value="CBS-domain pair"/>
    <property type="match status" value="1"/>
</dbReference>
<dbReference type="CDD" id="cd04623">
    <property type="entry name" value="CBS_pair_bac_euk"/>
    <property type="match status" value="1"/>
</dbReference>
<gene>
    <name evidence="4" type="ORF">SAMN05444272_1792</name>
</gene>
<dbReference type="PANTHER" id="PTHR43080:SF2">
    <property type="entry name" value="CBS DOMAIN-CONTAINING PROTEIN"/>
    <property type="match status" value="1"/>
</dbReference>
<feature type="domain" description="CBS" evidence="3">
    <location>
        <begin position="7"/>
        <end position="68"/>
    </location>
</feature>
<evidence type="ECO:0000259" key="3">
    <source>
        <dbReference type="PROSITE" id="PS51371"/>
    </source>
</evidence>
<dbReference type="Pfam" id="PF00571">
    <property type="entry name" value="CBS"/>
    <property type="match status" value="2"/>
</dbReference>
<dbReference type="Proteomes" id="UP000186002">
    <property type="component" value="Unassembled WGS sequence"/>
</dbReference>
<evidence type="ECO:0000313" key="4">
    <source>
        <dbReference type="EMBL" id="SHM10704.1"/>
    </source>
</evidence>